<feature type="transmembrane region" description="Helical" evidence="2">
    <location>
        <begin position="131"/>
        <end position="152"/>
    </location>
</feature>
<name>A0A095Y7T1_9CORY</name>
<feature type="region of interest" description="Disordered" evidence="1">
    <location>
        <begin position="194"/>
        <end position="224"/>
    </location>
</feature>
<evidence type="ECO:0000313" key="4">
    <source>
        <dbReference type="Proteomes" id="UP000029548"/>
    </source>
</evidence>
<keyword evidence="2" id="KW-0472">Membrane</keyword>
<dbReference type="RefSeq" id="WP_035120037.1">
    <property type="nucleotide sequence ID" value="NZ_JRNE01000020.1"/>
</dbReference>
<proteinExistence type="predicted"/>
<dbReference type="Proteomes" id="UP000029548">
    <property type="component" value="Unassembled WGS sequence"/>
</dbReference>
<feature type="compositionally biased region" description="Gly residues" evidence="1">
    <location>
        <begin position="194"/>
        <end position="208"/>
    </location>
</feature>
<comment type="caution">
    <text evidence="3">The sequence shown here is derived from an EMBL/GenBank/DDBJ whole genome shotgun (WGS) entry which is preliminary data.</text>
</comment>
<feature type="transmembrane region" description="Helical" evidence="2">
    <location>
        <begin position="164"/>
        <end position="184"/>
    </location>
</feature>
<feature type="region of interest" description="Disordered" evidence="1">
    <location>
        <begin position="1"/>
        <end position="33"/>
    </location>
</feature>
<feature type="compositionally biased region" description="Pro residues" evidence="1">
    <location>
        <begin position="1"/>
        <end position="22"/>
    </location>
</feature>
<accession>A0A095Y7T1</accession>
<protein>
    <submittedName>
        <fullName evidence="3">Uncharacterized protein</fullName>
    </submittedName>
</protein>
<dbReference type="EMBL" id="JRNE01000020">
    <property type="protein sequence ID" value="KGF18485.1"/>
    <property type="molecule type" value="Genomic_DNA"/>
</dbReference>
<reference evidence="3 4" key="1">
    <citation type="submission" date="2014-07" db="EMBL/GenBank/DDBJ databases">
        <authorList>
            <person name="McCorrison J."/>
            <person name="Sanka R."/>
            <person name="Torralba M."/>
            <person name="Gillis M."/>
            <person name="Haft D.H."/>
            <person name="Methe B."/>
            <person name="Sutton G."/>
            <person name="Nelson K.E."/>
        </authorList>
    </citation>
    <scope>NUCLEOTIDE SEQUENCE [LARGE SCALE GENOMIC DNA]</scope>
    <source>
        <strain evidence="3 4">DNF00450</strain>
    </source>
</reference>
<keyword evidence="2" id="KW-1133">Transmembrane helix</keyword>
<dbReference type="AlphaFoldDB" id="A0A095Y7T1"/>
<evidence type="ECO:0000256" key="2">
    <source>
        <dbReference type="SAM" id="Phobius"/>
    </source>
</evidence>
<gene>
    <name evidence="3" type="ORF">HMPREF1650_01530</name>
</gene>
<evidence type="ECO:0000313" key="3">
    <source>
        <dbReference type="EMBL" id="KGF18485.1"/>
    </source>
</evidence>
<organism evidence="3 4">
    <name type="scientific">Corynebacterium freneyi DNF00450</name>
    <dbReference type="NCBI Taxonomy" id="1287475"/>
    <lineage>
        <taxon>Bacteria</taxon>
        <taxon>Bacillati</taxon>
        <taxon>Actinomycetota</taxon>
        <taxon>Actinomycetes</taxon>
        <taxon>Mycobacteriales</taxon>
        <taxon>Corynebacteriaceae</taxon>
        <taxon>Corynebacterium</taxon>
    </lineage>
</organism>
<dbReference type="eggNOG" id="ENOG5031SRZ">
    <property type="taxonomic scope" value="Bacteria"/>
</dbReference>
<keyword evidence="2" id="KW-0812">Transmembrane</keyword>
<evidence type="ECO:0000256" key="1">
    <source>
        <dbReference type="SAM" id="MobiDB-lite"/>
    </source>
</evidence>
<feature type="transmembrane region" description="Helical" evidence="2">
    <location>
        <begin position="100"/>
        <end position="119"/>
    </location>
</feature>
<sequence length="224" mass="22684">MSDRPAPPEQSGPPSGPVPHPAPRADSPKRPAPPEQIVGAWQAWLATCVLQVAAAMTTLTINLLNPGALLDVSGFGGEPVGGSFPELSADEKIMVARGSAILTMLITVVFAGIFAFLTFRMRAGAKWARLILVAGSAYLIVRMLTVLMGGPVGPWPLAPVPLQLADGALTIASATAAGAAVVLASGRNAMEYFGAGGSDSGDGPGSASGKGPRRGRGKEGGHGR</sequence>